<dbReference type="EMBL" id="ABVL01000038">
    <property type="protein sequence ID" value="EDY16207.1"/>
    <property type="molecule type" value="Genomic_DNA"/>
</dbReference>
<accession>B4DBM0</accession>
<proteinExistence type="predicted"/>
<name>B4DBM0_9BACT</name>
<organism evidence="2 3">
    <name type="scientific">Chthoniobacter flavus Ellin428</name>
    <dbReference type="NCBI Taxonomy" id="497964"/>
    <lineage>
        <taxon>Bacteria</taxon>
        <taxon>Pseudomonadati</taxon>
        <taxon>Verrucomicrobiota</taxon>
        <taxon>Spartobacteria</taxon>
        <taxon>Chthoniobacterales</taxon>
        <taxon>Chthoniobacteraceae</taxon>
        <taxon>Chthoniobacter</taxon>
    </lineage>
</organism>
<dbReference type="eggNOG" id="ENOG502ZWES">
    <property type="taxonomic scope" value="Bacteria"/>
</dbReference>
<evidence type="ECO:0000256" key="1">
    <source>
        <dbReference type="SAM" id="MobiDB-lite"/>
    </source>
</evidence>
<dbReference type="STRING" id="497964.CfE428DRAFT_6311"/>
<evidence type="ECO:0000313" key="2">
    <source>
        <dbReference type="EMBL" id="EDY16207.1"/>
    </source>
</evidence>
<reference evidence="2 3" key="1">
    <citation type="journal article" date="2011" name="J. Bacteriol.">
        <title>Genome sequence of Chthoniobacter flavus Ellin428, an aerobic heterotrophic soil bacterium.</title>
        <authorList>
            <person name="Kant R."/>
            <person name="van Passel M.W."/>
            <person name="Palva A."/>
            <person name="Lucas S."/>
            <person name="Lapidus A."/>
            <person name="Glavina Del Rio T."/>
            <person name="Dalin E."/>
            <person name="Tice H."/>
            <person name="Bruce D."/>
            <person name="Goodwin L."/>
            <person name="Pitluck S."/>
            <person name="Larimer F.W."/>
            <person name="Land M.L."/>
            <person name="Hauser L."/>
            <person name="Sangwan P."/>
            <person name="de Vos W.M."/>
            <person name="Janssen P.H."/>
            <person name="Smidt H."/>
        </authorList>
    </citation>
    <scope>NUCLEOTIDE SEQUENCE [LARGE SCALE GENOMIC DNA]</scope>
    <source>
        <strain evidence="2 3">Ellin428</strain>
    </source>
</reference>
<dbReference type="Proteomes" id="UP000005824">
    <property type="component" value="Unassembled WGS sequence"/>
</dbReference>
<keyword evidence="3" id="KW-1185">Reference proteome</keyword>
<protein>
    <submittedName>
        <fullName evidence="2">Uncharacterized protein</fullName>
    </submittedName>
</protein>
<dbReference type="AlphaFoldDB" id="B4DBM0"/>
<comment type="caution">
    <text evidence="2">The sequence shown here is derived from an EMBL/GenBank/DDBJ whole genome shotgun (WGS) entry which is preliminary data.</text>
</comment>
<gene>
    <name evidence="2" type="ORF">CfE428DRAFT_6311</name>
</gene>
<feature type="region of interest" description="Disordered" evidence="1">
    <location>
        <begin position="73"/>
        <end position="105"/>
    </location>
</feature>
<dbReference type="InParanoid" id="B4DBM0"/>
<dbReference type="RefSeq" id="WP_006983629.1">
    <property type="nucleotide sequence ID" value="NZ_ABVL01000038.1"/>
</dbReference>
<sequence>MSTTPSIDQLKRAITISEQIQKLEAELASILGSSAHVPSAAKVSVSAAAAKPGRRKRGLSAEGRARIAAAQKARWAKAKGDSDSETVAAPKAGKRRKKRNLSPEARARIVAAVKARWAKAKKAK</sequence>
<evidence type="ECO:0000313" key="3">
    <source>
        <dbReference type="Proteomes" id="UP000005824"/>
    </source>
</evidence>